<evidence type="ECO:0000256" key="3">
    <source>
        <dbReference type="ARBA" id="ARBA00022989"/>
    </source>
</evidence>
<evidence type="ECO:0000256" key="2">
    <source>
        <dbReference type="ARBA" id="ARBA00022692"/>
    </source>
</evidence>
<evidence type="ECO:0000259" key="7">
    <source>
        <dbReference type="PROSITE" id="PS50801"/>
    </source>
</evidence>
<dbReference type="PANTHER" id="PTHR11814">
    <property type="entry name" value="SULFATE TRANSPORTER"/>
    <property type="match status" value="1"/>
</dbReference>
<name>A0ABQ2N8G1_9ACTN</name>
<evidence type="ECO:0000256" key="4">
    <source>
        <dbReference type="ARBA" id="ARBA00023136"/>
    </source>
</evidence>
<evidence type="ECO:0000256" key="1">
    <source>
        <dbReference type="ARBA" id="ARBA00004141"/>
    </source>
</evidence>
<feature type="transmembrane region" description="Helical" evidence="6">
    <location>
        <begin position="104"/>
        <end position="126"/>
    </location>
</feature>
<feature type="transmembrane region" description="Helical" evidence="6">
    <location>
        <begin position="58"/>
        <end position="74"/>
    </location>
</feature>
<dbReference type="CDD" id="cd07042">
    <property type="entry name" value="STAS_SulP_like_sulfate_transporter"/>
    <property type="match status" value="1"/>
</dbReference>
<feature type="region of interest" description="Disordered" evidence="5">
    <location>
        <begin position="547"/>
        <end position="570"/>
    </location>
</feature>
<keyword evidence="3 6" id="KW-1133">Transmembrane helix</keyword>
<dbReference type="PROSITE" id="PS50801">
    <property type="entry name" value="STAS"/>
    <property type="match status" value="1"/>
</dbReference>
<keyword evidence="4 6" id="KW-0472">Membrane</keyword>
<protein>
    <submittedName>
        <fullName evidence="8">Sulfate permease</fullName>
    </submittedName>
</protein>
<evidence type="ECO:0000313" key="8">
    <source>
        <dbReference type="EMBL" id="GGO85898.1"/>
    </source>
</evidence>
<comment type="caution">
    <text evidence="8">The sequence shown here is derived from an EMBL/GenBank/DDBJ whole genome shotgun (WGS) entry which is preliminary data.</text>
</comment>
<proteinExistence type="predicted"/>
<evidence type="ECO:0000313" key="9">
    <source>
        <dbReference type="Proteomes" id="UP000655410"/>
    </source>
</evidence>
<comment type="subcellular location">
    <subcellularLocation>
        <location evidence="1">Membrane</location>
        <topology evidence="1">Multi-pass membrane protein</topology>
    </subcellularLocation>
</comment>
<accession>A0ABQ2N8G1</accession>
<keyword evidence="2 6" id="KW-0812">Transmembrane</keyword>
<dbReference type="Pfam" id="PF01740">
    <property type="entry name" value="STAS"/>
    <property type="match status" value="1"/>
</dbReference>
<feature type="transmembrane region" description="Helical" evidence="6">
    <location>
        <begin position="138"/>
        <end position="161"/>
    </location>
</feature>
<feature type="transmembrane region" description="Helical" evidence="6">
    <location>
        <begin position="81"/>
        <end position="98"/>
    </location>
</feature>
<dbReference type="SUPFAM" id="SSF52091">
    <property type="entry name" value="SpoIIaa-like"/>
    <property type="match status" value="1"/>
</dbReference>
<feature type="compositionally biased region" description="Basic and acidic residues" evidence="5">
    <location>
        <begin position="557"/>
        <end position="570"/>
    </location>
</feature>
<dbReference type="InterPro" id="IPR036513">
    <property type="entry name" value="STAS_dom_sf"/>
</dbReference>
<dbReference type="InterPro" id="IPR002645">
    <property type="entry name" value="STAS_dom"/>
</dbReference>
<feature type="domain" description="STAS" evidence="7">
    <location>
        <begin position="441"/>
        <end position="544"/>
    </location>
</feature>
<reference evidence="9" key="1">
    <citation type="journal article" date="2019" name="Int. J. Syst. Evol. Microbiol.">
        <title>The Global Catalogue of Microorganisms (GCM) 10K type strain sequencing project: providing services to taxonomists for standard genome sequencing and annotation.</title>
        <authorList>
            <consortium name="The Broad Institute Genomics Platform"/>
            <consortium name="The Broad Institute Genome Sequencing Center for Infectious Disease"/>
            <person name="Wu L."/>
            <person name="Ma J."/>
        </authorList>
    </citation>
    <scope>NUCLEOTIDE SEQUENCE [LARGE SCALE GENOMIC DNA]</scope>
    <source>
        <strain evidence="9">CGMCC 4.7371</strain>
    </source>
</reference>
<dbReference type="Gene3D" id="3.30.750.24">
    <property type="entry name" value="STAS domain"/>
    <property type="match status" value="1"/>
</dbReference>
<evidence type="ECO:0000256" key="5">
    <source>
        <dbReference type="SAM" id="MobiDB-lite"/>
    </source>
</evidence>
<feature type="transmembrane region" description="Helical" evidence="6">
    <location>
        <begin position="351"/>
        <end position="374"/>
    </location>
</feature>
<keyword evidence="9" id="KW-1185">Reference proteome</keyword>
<feature type="transmembrane region" description="Helical" evidence="6">
    <location>
        <begin position="325"/>
        <end position="345"/>
    </location>
</feature>
<evidence type="ECO:0000256" key="6">
    <source>
        <dbReference type="SAM" id="Phobius"/>
    </source>
</evidence>
<organism evidence="8 9">
    <name type="scientific">Nocardioides phosphati</name>
    <dbReference type="NCBI Taxonomy" id="1867775"/>
    <lineage>
        <taxon>Bacteria</taxon>
        <taxon>Bacillati</taxon>
        <taxon>Actinomycetota</taxon>
        <taxon>Actinomycetes</taxon>
        <taxon>Propionibacteriales</taxon>
        <taxon>Nocardioidaceae</taxon>
        <taxon>Nocardioides</taxon>
    </lineage>
</organism>
<dbReference type="InterPro" id="IPR001902">
    <property type="entry name" value="SLC26A/SulP_fam"/>
</dbReference>
<dbReference type="Pfam" id="PF00916">
    <property type="entry name" value="Sulfate_transp"/>
    <property type="match status" value="1"/>
</dbReference>
<sequence>MMLMASSVAVRRLRALLPTRADWRGSRWGRDLSAGITVALVALPLALGFGETAGLGAGAGVVTAVVAGSLAAIFGGSRVQVSGPTGAMTVVLVPIFSAHGRDGVLVVGLLAGVLLLVLAFTGAGRVVRYVPTPVVEGFTAGIAVIIALQQVPLVLGVHASAGKVLAVAVRAAGTWQPGTQWVAPTISAATVVTILLAARLRPGLPVALPVVIVLALANDRLGWGLSVLGAVPSGIPAPRLPAIPWGGLESLLLPAVAVAALAALESLLSASVADAMNVGRRHDPDRELFGQGLANLAAPLFGGIPATAALARTAVNVRAGATSRLAALVHAVVILGVVVLAASWVREIPLVALAGVLVATAVQMVRFSALSALLRSTRGDAATLVVTAMATIALDLVQAVLIGLVVAGFFALRATARTAVLSPTPLDEAEHVGEEQGLLDEHIVAYRLDGPLFFGAAHDFLLELAEASRARVVILRMSHVTTIDATGAHVLADTIRRLERRGVTVLLSGVQPQHRQVLEQLGAYAGLAHERHVFASTPEAISHARVHAARVGQRATPKSDRTDHARGELR</sequence>
<dbReference type="InterPro" id="IPR011547">
    <property type="entry name" value="SLC26A/SulP_dom"/>
</dbReference>
<feature type="transmembrane region" description="Helical" evidence="6">
    <location>
        <begin position="251"/>
        <end position="273"/>
    </location>
</feature>
<dbReference type="EMBL" id="BMNI01000001">
    <property type="protein sequence ID" value="GGO85898.1"/>
    <property type="molecule type" value="Genomic_DNA"/>
</dbReference>
<dbReference type="Proteomes" id="UP000655410">
    <property type="component" value="Unassembled WGS sequence"/>
</dbReference>
<gene>
    <name evidence="8" type="ORF">GCM10011584_06920</name>
</gene>
<feature type="transmembrane region" description="Helical" evidence="6">
    <location>
        <begin position="381"/>
        <end position="412"/>
    </location>
</feature>